<evidence type="ECO:0000313" key="2">
    <source>
        <dbReference type="EMBL" id="QFQ66917.1"/>
    </source>
</evidence>
<dbReference type="EMBL" id="MN400983">
    <property type="protein sequence ID" value="QFQ66917.1"/>
    <property type="molecule type" value="mRNA"/>
</dbReference>
<dbReference type="AlphaFoldDB" id="A0A5P8I4P6"/>
<feature type="chain" id="PRO_5024365336" evidence="1">
    <location>
        <begin position="21"/>
        <end position="181"/>
    </location>
</feature>
<proteinExistence type="evidence at transcript level"/>
<feature type="signal peptide" evidence="1">
    <location>
        <begin position="1"/>
        <end position="20"/>
    </location>
</feature>
<evidence type="ECO:0000256" key="1">
    <source>
        <dbReference type="SAM" id="SignalP"/>
    </source>
</evidence>
<accession>A0A5P8I4P6</accession>
<name>A0A5P8I4P6_HOFMI</name>
<reference evidence="2" key="1">
    <citation type="journal article" date="2019" name="PLoS Genet.">
        <title>A small set of conserved genes, including sp5 and Hox, are activated by Wnt signaling in the posterior of planarians and acoels.</title>
        <authorList>
            <person name="Tewari A.G."/>
            <person name="Owen J.H."/>
            <person name="Petersen C.P."/>
            <person name="Wagner D.E."/>
            <person name="Reddien P.W."/>
        </authorList>
    </citation>
    <scope>NUCLEOTIDE SEQUENCE</scope>
</reference>
<keyword evidence="1" id="KW-0732">Signal</keyword>
<protein>
    <submittedName>
        <fullName evidence="2">Spreg-1 protein</fullName>
    </submittedName>
</protein>
<organism evidence="2">
    <name type="scientific">Hofstenia miamia</name>
    <name type="common">Three-banded panther worm</name>
    <dbReference type="NCBI Taxonomy" id="442651"/>
    <lineage>
        <taxon>Eukaryota</taxon>
        <taxon>Metazoa</taxon>
        <taxon>Xenacoelomorpha</taxon>
        <taxon>Acoelomorpha</taxon>
        <taxon>Acoela</taxon>
        <taxon>Hofsteniidae</taxon>
        <taxon>Hofstenia</taxon>
    </lineage>
</organism>
<sequence>MTQSLIFAITVLISTHFVAAVDITEGRPYLIFRKAGGYLLGADRLTWYANTDSWWDWSCFCHREYAYLELKGLGFHQVIDEVMFHFEKVGTGNKYRLRLGSNWRDVLNKKYVYYHPDKSWAEFSDRDHAAIFEVKSDGAGMFTLTYTTNNGRKRCLYLSGNRSISWTSDLGTCMHWEFLKL</sequence>